<dbReference type="Proteomes" id="UP000651057">
    <property type="component" value="Unassembled WGS sequence"/>
</dbReference>
<name>A0A937A5E1_9FLAO</name>
<sequence length="246" mass="28415">MVLSSCKGTKAVSESGIKKLNAEKIIANHYNRAFNFETLNAKIKVRYDDGKKSFSPNATLRFEKDKTIWISVKMLGITLAKVLITPEKVSYYEKINNTYFDGDFKMLSDWLGTDDLDFDKVQQLLLGQALFNLRDDKYKALITNKSYQLRPKTELALFERLFLIHPDSFKIASQQLKQPIDNRILTINYQSYQKVGNQEFPKEIYIEALQGKDKTMIGIDYKQVDYNATVSFPFKIPSGYKEVTIQ</sequence>
<comment type="caution">
    <text evidence="1">The sequence shown here is derived from an EMBL/GenBank/DDBJ whole genome shotgun (WGS) entry which is preliminary data.</text>
</comment>
<gene>
    <name evidence="1" type="ORF">JJQ60_13975</name>
</gene>
<reference evidence="1" key="1">
    <citation type="submission" date="2021-01" db="EMBL/GenBank/DDBJ databases">
        <authorList>
            <person name="Zhong Y.L."/>
        </authorList>
    </citation>
    <scope>NUCLEOTIDE SEQUENCE</scope>
    <source>
        <strain evidence="1">KCTC 23302</strain>
    </source>
</reference>
<keyword evidence="2" id="KW-1185">Reference proteome</keyword>
<evidence type="ECO:0000313" key="1">
    <source>
        <dbReference type="EMBL" id="MBL0684634.1"/>
    </source>
</evidence>
<protein>
    <submittedName>
        <fullName evidence="1">DUF4292 domain-containing protein</fullName>
    </submittedName>
</protein>
<organism evidence="1 2">
    <name type="scientific">Aquimarina mytili</name>
    <dbReference type="NCBI Taxonomy" id="874423"/>
    <lineage>
        <taxon>Bacteria</taxon>
        <taxon>Pseudomonadati</taxon>
        <taxon>Bacteroidota</taxon>
        <taxon>Flavobacteriia</taxon>
        <taxon>Flavobacteriales</taxon>
        <taxon>Flavobacteriaceae</taxon>
        <taxon>Aquimarina</taxon>
    </lineage>
</organism>
<proteinExistence type="predicted"/>
<dbReference type="Gene3D" id="2.50.20.10">
    <property type="entry name" value="Lipoprotein localisation LolA/LolB/LppX"/>
    <property type="match status" value="1"/>
</dbReference>
<dbReference type="InterPro" id="IPR025634">
    <property type="entry name" value="DUF4292"/>
</dbReference>
<accession>A0A937A5E1</accession>
<evidence type="ECO:0000313" key="2">
    <source>
        <dbReference type="Proteomes" id="UP000651057"/>
    </source>
</evidence>
<dbReference type="EMBL" id="JAERQJ010000005">
    <property type="protein sequence ID" value="MBL0684634.1"/>
    <property type="molecule type" value="Genomic_DNA"/>
</dbReference>
<dbReference type="AlphaFoldDB" id="A0A937A5E1"/>
<dbReference type="Pfam" id="PF14125">
    <property type="entry name" value="DUF4292"/>
    <property type="match status" value="1"/>
</dbReference>